<evidence type="ECO:0000313" key="2">
    <source>
        <dbReference type="Proteomes" id="UP000269692"/>
    </source>
</evidence>
<accession>A0A3L7A8I0</accession>
<dbReference type="InterPro" id="IPR009394">
    <property type="entry name" value="MmcB-like"/>
</dbReference>
<dbReference type="Proteomes" id="UP000269692">
    <property type="component" value="Unassembled WGS sequence"/>
</dbReference>
<keyword evidence="2" id="KW-1185">Reference proteome</keyword>
<protein>
    <submittedName>
        <fullName evidence="1">DNA repair protein MmcB-related protein</fullName>
    </submittedName>
</protein>
<dbReference type="RefSeq" id="WP_121624083.1">
    <property type="nucleotide sequence ID" value="NZ_JACIIW010000007.1"/>
</dbReference>
<gene>
    <name evidence="1" type="ORF">D9R14_14630</name>
</gene>
<sequence>MPETLPEPREDGRQSPTARAVQRGVLRHLSARGLVGVPEFCLVSGRRADILAVDGRGEISIVEIKSSVTDFRTDLKWPDYRAYCDRLLFAVPLDFPVEILPEETGLLVADAFGAELLRPAPAHPLPAATRKALMLRFAHTAASRLAALYDPELTRYSL</sequence>
<proteinExistence type="predicted"/>
<comment type="caution">
    <text evidence="1">The sequence shown here is derived from an EMBL/GenBank/DDBJ whole genome shotgun (WGS) entry which is preliminary data.</text>
</comment>
<dbReference type="Pfam" id="PF06319">
    <property type="entry name" value="MmcB-like"/>
    <property type="match status" value="1"/>
</dbReference>
<organism evidence="1 2">
    <name type="scientific">Xanthobacter tagetidis</name>
    <dbReference type="NCBI Taxonomy" id="60216"/>
    <lineage>
        <taxon>Bacteria</taxon>
        <taxon>Pseudomonadati</taxon>
        <taxon>Pseudomonadota</taxon>
        <taxon>Alphaproteobacteria</taxon>
        <taxon>Hyphomicrobiales</taxon>
        <taxon>Xanthobacteraceae</taxon>
        <taxon>Xanthobacter</taxon>
    </lineage>
</organism>
<evidence type="ECO:0000313" key="1">
    <source>
        <dbReference type="EMBL" id="RLP76629.1"/>
    </source>
</evidence>
<dbReference type="AlphaFoldDB" id="A0A3L7A8I0"/>
<dbReference type="PIRSF" id="PIRSF031796">
    <property type="entry name" value="UPC031796"/>
    <property type="match status" value="1"/>
</dbReference>
<reference evidence="1 2" key="1">
    <citation type="submission" date="2018-10" db="EMBL/GenBank/DDBJ databases">
        <title>Xanthobacter tagetidis genome sequencing and assembly.</title>
        <authorList>
            <person name="Maclea K.S."/>
            <person name="Goen A.E."/>
            <person name="Fatima S.A."/>
        </authorList>
    </citation>
    <scope>NUCLEOTIDE SEQUENCE [LARGE SCALE GENOMIC DNA]</scope>
    <source>
        <strain evidence="1 2">ATCC 700314</strain>
    </source>
</reference>
<name>A0A3L7A8I0_9HYPH</name>
<dbReference type="EMBL" id="RCTF01000012">
    <property type="protein sequence ID" value="RLP76629.1"/>
    <property type="molecule type" value="Genomic_DNA"/>
</dbReference>
<dbReference type="OrthoDB" id="5194526at2"/>